<proteinExistence type="predicted"/>
<organism evidence="1 2">
    <name type="scientific">Neolewinella antarctica</name>
    <dbReference type="NCBI Taxonomy" id="442734"/>
    <lineage>
        <taxon>Bacteria</taxon>
        <taxon>Pseudomonadati</taxon>
        <taxon>Bacteroidota</taxon>
        <taxon>Saprospiria</taxon>
        <taxon>Saprospirales</taxon>
        <taxon>Lewinellaceae</taxon>
        <taxon>Neolewinella</taxon>
    </lineage>
</organism>
<comment type="caution">
    <text evidence="1">The sequence shown here is derived from an EMBL/GenBank/DDBJ whole genome shotgun (WGS) entry which is preliminary data.</text>
</comment>
<accession>A0ABX0XEE5</accession>
<keyword evidence="1" id="KW-0378">Hydrolase</keyword>
<dbReference type="Proteomes" id="UP000770785">
    <property type="component" value="Unassembled WGS sequence"/>
</dbReference>
<dbReference type="EC" id="3.8.1.2" evidence="1"/>
<dbReference type="NCBIfam" id="TIGR01509">
    <property type="entry name" value="HAD-SF-IA-v3"/>
    <property type="match status" value="1"/>
</dbReference>
<dbReference type="SFLD" id="SFLDG01129">
    <property type="entry name" value="C1.5:_HAD__Beta-PGM__Phosphata"/>
    <property type="match status" value="1"/>
</dbReference>
<gene>
    <name evidence="1" type="ORF">GGR27_003177</name>
</gene>
<dbReference type="InterPro" id="IPR023198">
    <property type="entry name" value="PGP-like_dom2"/>
</dbReference>
<dbReference type="Gene3D" id="1.10.150.240">
    <property type="entry name" value="Putative phosphatase, domain 2"/>
    <property type="match status" value="1"/>
</dbReference>
<dbReference type="Pfam" id="PF00702">
    <property type="entry name" value="Hydrolase"/>
    <property type="match status" value="1"/>
</dbReference>
<dbReference type="SUPFAM" id="SSF56784">
    <property type="entry name" value="HAD-like"/>
    <property type="match status" value="1"/>
</dbReference>
<protein>
    <submittedName>
        <fullName evidence="1">2-haloacid dehalogenase</fullName>
        <ecNumber evidence="1">3.8.1.2</ecNumber>
    </submittedName>
</protein>
<dbReference type="InterPro" id="IPR006439">
    <property type="entry name" value="HAD-SF_hydro_IA"/>
</dbReference>
<dbReference type="RefSeq" id="WP_168038954.1">
    <property type="nucleotide sequence ID" value="NZ_JAATJH010000005.1"/>
</dbReference>
<dbReference type="PANTHER" id="PTHR43611:SF3">
    <property type="entry name" value="FLAVIN MONONUCLEOTIDE HYDROLASE 1, CHLOROPLATIC"/>
    <property type="match status" value="1"/>
</dbReference>
<reference evidence="1 2" key="1">
    <citation type="submission" date="2020-03" db="EMBL/GenBank/DDBJ databases">
        <title>Genomic Encyclopedia of Type Strains, Phase IV (KMG-IV): sequencing the most valuable type-strain genomes for metagenomic binning, comparative biology and taxonomic classification.</title>
        <authorList>
            <person name="Goeker M."/>
        </authorList>
    </citation>
    <scope>NUCLEOTIDE SEQUENCE [LARGE SCALE GENOMIC DNA]</scope>
    <source>
        <strain evidence="1 2">DSM 105096</strain>
    </source>
</reference>
<name>A0ABX0XEE5_9BACT</name>
<dbReference type="SFLD" id="SFLDS00003">
    <property type="entry name" value="Haloacid_Dehalogenase"/>
    <property type="match status" value="1"/>
</dbReference>
<sequence>MPHTIIFDIGNVLISWDPRRLYNKHFATPAEADWFVTNITHLDWNEEQDRGRPVAEATDLLVAKHPEWETEIRMYYDRWTEHFDGAIDGTVNILKELSDSGDYRLLALTNWSAELFPWALENFDFLQRFEHITVSGEVKMKKPNPDIYEHIRENYELGDFSGCIFIDDSVRNCAAAEALGLEAIRFENPAQLRQALSERSIL</sequence>
<dbReference type="GO" id="GO:0018784">
    <property type="term" value="F:(S)-2-haloacid dehalogenase activity"/>
    <property type="evidence" value="ECO:0007669"/>
    <property type="project" value="UniProtKB-EC"/>
</dbReference>
<dbReference type="PANTHER" id="PTHR43611">
    <property type="entry name" value="ALPHA-D-GLUCOSE 1-PHOSPHATE PHOSPHATASE"/>
    <property type="match status" value="1"/>
</dbReference>
<keyword evidence="2" id="KW-1185">Reference proteome</keyword>
<evidence type="ECO:0000313" key="1">
    <source>
        <dbReference type="EMBL" id="NJC27660.1"/>
    </source>
</evidence>
<dbReference type="Gene3D" id="3.40.50.1000">
    <property type="entry name" value="HAD superfamily/HAD-like"/>
    <property type="match status" value="1"/>
</dbReference>
<dbReference type="InterPro" id="IPR036412">
    <property type="entry name" value="HAD-like_sf"/>
</dbReference>
<dbReference type="InterPro" id="IPR023214">
    <property type="entry name" value="HAD_sf"/>
</dbReference>
<evidence type="ECO:0000313" key="2">
    <source>
        <dbReference type="Proteomes" id="UP000770785"/>
    </source>
</evidence>
<dbReference type="EMBL" id="JAATJH010000005">
    <property type="protein sequence ID" value="NJC27660.1"/>
    <property type="molecule type" value="Genomic_DNA"/>
</dbReference>